<evidence type="ECO:0000256" key="1">
    <source>
        <dbReference type="SAM" id="MobiDB-lite"/>
    </source>
</evidence>
<evidence type="ECO:0000313" key="3">
    <source>
        <dbReference type="EMBL" id="JAP49641.1"/>
    </source>
</evidence>
<evidence type="ECO:0000259" key="2">
    <source>
        <dbReference type="Pfam" id="PF15477"/>
    </source>
</evidence>
<gene>
    <name evidence="3" type="primary">RSRC2</name>
    <name evidence="3" type="ORF">TR113497</name>
</gene>
<reference evidence="3" key="1">
    <citation type="submission" date="2016-01" db="EMBL/GenBank/DDBJ databases">
        <title>Reference transcriptome for the parasite Schistocephalus solidus: insights into the molecular evolution of parasitism.</title>
        <authorList>
            <person name="Hebert F.O."/>
            <person name="Grambauer S."/>
            <person name="Barber I."/>
            <person name="Landry C.R."/>
            <person name="Aubin-Horth N."/>
        </authorList>
    </citation>
    <scope>NUCLEOTIDE SEQUENCE</scope>
</reference>
<proteinExistence type="predicted"/>
<feature type="compositionally biased region" description="Basic residues" evidence="1">
    <location>
        <begin position="78"/>
        <end position="90"/>
    </location>
</feature>
<feature type="region of interest" description="Disordered" evidence="1">
    <location>
        <begin position="1"/>
        <end position="192"/>
    </location>
</feature>
<feature type="compositionally biased region" description="Basic and acidic residues" evidence="1">
    <location>
        <begin position="47"/>
        <end position="56"/>
    </location>
</feature>
<feature type="compositionally biased region" description="Basic and acidic residues" evidence="1">
    <location>
        <begin position="171"/>
        <end position="185"/>
    </location>
</feature>
<accession>A0A0X3PCI0</accession>
<dbReference type="PANTHER" id="PTHR22426">
    <property type="entry name" value="ARGININE_SERINE-RICH COILED-COIL PROTEIN 2"/>
    <property type="match status" value="1"/>
</dbReference>
<feature type="compositionally biased region" description="Basic residues" evidence="1">
    <location>
        <begin position="117"/>
        <end position="151"/>
    </location>
</feature>
<dbReference type="EMBL" id="GEEE01013584">
    <property type="protein sequence ID" value="JAP49641.1"/>
    <property type="molecule type" value="Transcribed_RNA"/>
</dbReference>
<name>A0A0X3PCI0_SCHSO</name>
<dbReference type="AlphaFoldDB" id="A0A0X3PCI0"/>
<organism evidence="3">
    <name type="scientific">Schistocephalus solidus</name>
    <name type="common">Tapeworm</name>
    <dbReference type="NCBI Taxonomy" id="70667"/>
    <lineage>
        <taxon>Eukaryota</taxon>
        <taxon>Metazoa</taxon>
        <taxon>Spiralia</taxon>
        <taxon>Lophotrochozoa</taxon>
        <taxon>Platyhelminthes</taxon>
        <taxon>Cestoda</taxon>
        <taxon>Eucestoda</taxon>
        <taxon>Diphyllobothriidea</taxon>
        <taxon>Diphyllobothriidae</taxon>
        <taxon>Schistocephalus</taxon>
    </lineage>
</organism>
<dbReference type="InterPro" id="IPR028124">
    <property type="entry name" value="SMAP_dom"/>
</dbReference>
<dbReference type="Pfam" id="PF15477">
    <property type="entry name" value="SMAP"/>
    <property type="match status" value="1"/>
</dbReference>
<protein>
    <submittedName>
        <fullName evidence="3">Arginine/serine-rich coiled-coil protein 2</fullName>
    </submittedName>
</protein>
<feature type="compositionally biased region" description="Low complexity" evidence="1">
    <location>
        <begin position="37"/>
        <end position="46"/>
    </location>
</feature>
<feature type="compositionally biased region" description="Basic and acidic residues" evidence="1">
    <location>
        <begin position="91"/>
        <end position="101"/>
    </location>
</feature>
<feature type="domain" description="Small acidic protein-like" evidence="2">
    <location>
        <begin position="299"/>
        <end position="376"/>
    </location>
</feature>
<dbReference type="PANTHER" id="PTHR22426:SF2">
    <property type="entry name" value="ARGININE_SERINE-RICH COILED-COIL PROTEIN 2"/>
    <property type="match status" value="1"/>
</dbReference>
<sequence length="406" mass="45211">MAAPIGMLCDYESSVDDSTEEPQQVSGPMEQPEVPNKSPRSSSSSSSDEKSIDSPKQKPSLPRQYRSKQQSSRDKNSRSRSRSSSSHRSRDRRDRHSERRDRHYRRRPNRSSDLERHKRRDSSRHRHRRSSGRHHHRSRSRHGGSRSSSHRNRFDDKRCGPSRSRLANGVTRRDLESRPDTKPLEPPKPIDPAVAAKEVAAKASAMIASAMSRNLAQSATDANGLPRIDPKDILAKIQETQLAQAKAQAEAAAVAANIPKFYNPLSVNAAKLAEQQQKRKLLWSKKTADTKEDEKSTMWKTTSMVAGKGDSAAAAKFCKLMGIHGTEPPESIALDDQKVAAALDKAQAQADLFRHLEREYENSRTITHTQRGMGLGYSSATHTDYTAYAALAKQRSTADSEDQGDA</sequence>